<keyword evidence="1" id="KW-0472">Membrane</keyword>
<protein>
    <recommendedName>
        <fullName evidence="4">Beta-propeller repeat protein</fullName>
    </recommendedName>
</protein>
<dbReference type="EMBL" id="CP104013">
    <property type="protein sequence ID" value="UYP44624.1"/>
    <property type="molecule type" value="Genomic_DNA"/>
</dbReference>
<dbReference type="PANTHER" id="PTHR35580">
    <property type="entry name" value="CELL SURFACE GLYCOPROTEIN (S-LAYER PROTEIN)-LIKE PROTEIN"/>
    <property type="match status" value="1"/>
</dbReference>
<proteinExistence type="predicted"/>
<evidence type="ECO:0000313" key="2">
    <source>
        <dbReference type="EMBL" id="UYP44624.1"/>
    </source>
</evidence>
<evidence type="ECO:0000313" key="3">
    <source>
        <dbReference type="Proteomes" id="UP001208689"/>
    </source>
</evidence>
<sequence>MTKKKNAILLILSVILLELGMLNLIPTIQCTPISEDAQNYIYSTYFGGSGKDVITDVAFDSQGNIIIAGGTFSRDLNTSNGYQSEYGGGSSSDIHINGGDGFVFKMNPQGKRIWGTYLGGNSLDVCDQLVIDSNDEIFVTGETQSSNFPTTEDAIQPTYGGGTSDVFITKFMPNGSVQYSSFIGGSGVDSGGKCKIDGSDQLYISFFSASSNLNVTSNAHQTSFGGDYDVYISKFENNLTKMLYGSYFGGSDMELVSNIEVDEDDSLIIIGNIMGGNMPTLNAFNEVFNGGDRDIFISKFSNNYSLEFSTYLGGDQFEDPFGSTIGSHSDIIISGRTMSTDYPTANALQKNFGGEVDGIISVLSSDGQELKYSSHFGGIGWDTIHEVVYADNGKIYGCGVANSNFPLKNAFQESIDLTTGNLVLLQLSNEHEFEFGTYFGDTSDQTTPYGIDYHSGYIVVVGRTRSSSFFRSDDADQLTMSDTEDGFICRIAIEDYMEGKDVSGKPTNLISQTIPGYSLISLGICLALAPMLLSLHKNRKRSKIF</sequence>
<reference evidence="2" key="1">
    <citation type="submission" date="2022-09" db="EMBL/GenBank/DDBJ databases">
        <title>Actin cytoskeleton and complex cell architecture in an #Asgard archaeon.</title>
        <authorList>
            <person name="Ponce Toledo R.I."/>
            <person name="Schleper C."/>
            <person name="Rodrigues Oliveira T."/>
            <person name="Wollweber F."/>
            <person name="Xu J."/>
            <person name="Rittmann S."/>
            <person name="Klingl A."/>
            <person name="Pilhofer M."/>
        </authorList>
    </citation>
    <scope>NUCLEOTIDE SEQUENCE</scope>
    <source>
        <strain evidence="2">B-35</strain>
    </source>
</reference>
<keyword evidence="3" id="KW-1185">Reference proteome</keyword>
<dbReference type="InterPro" id="IPR052918">
    <property type="entry name" value="Motility_Chemotaxis_Reg"/>
</dbReference>
<dbReference type="PANTHER" id="PTHR35580:SF1">
    <property type="entry name" value="PHYTASE-LIKE DOMAIN-CONTAINING PROTEIN"/>
    <property type="match status" value="1"/>
</dbReference>
<keyword evidence="1" id="KW-1133">Transmembrane helix</keyword>
<organism evidence="2 3">
    <name type="scientific">Candidatus Lokiarchaeum ossiferum</name>
    <dbReference type="NCBI Taxonomy" id="2951803"/>
    <lineage>
        <taxon>Archaea</taxon>
        <taxon>Promethearchaeati</taxon>
        <taxon>Promethearchaeota</taxon>
        <taxon>Promethearchaeia</taxon>
        <taxon>Promethearchaeales</taxon>
        <taxon>Promethearchaeaceae</taxon>
        <taxon>Candidatus Lokiarchaeum</taxon>
    </lineage>
</organism>
<dbReference type="InterPro" id="IPR010620">
    <property type="entry name" value="SBBP_repeat"/>
</dbReference>
<keyword evidence="1" id="KW-0812">Transmembrane</keyword>
<name>A0ABY6HQ86_9ARCH</name>
<evidence type="ECO:0008006" key="4">
    <source>
        <dbReference type="Google" id="ProtNLM"/>
    </source>
</evidence>
<gene>
    <name evidence="2" type="ORF">NEF87_000909</name>
</gene>
<feature type="transmembrane region" description="Helical" evidence="1">
    <location>
        <begin position="514"/>
        <end position="535"/>
    </location>
</feature>
<dbReference type="Proteomes" id="UP001208689">
    <property type="component" value="Chromosome"/>
</dbReference>
<evidence type="ECO:0000256" key="1">
    <source>
        <dbReference type="SAM" id="Phobius"/>
    </source>
</evidence>
<accession>A0ABY6HQ86</accession>
<dbReference type="Pfam" id="PF06739">
    <property type="entry name" value="SBBP"/>
    <property type="match status" value="2"/>
</dbReference>